<dbReference type="InterPro" id="IPR029052">
    <property type="entry name" value="Metallo-depent_PP-like"/>
</dbReference>
<evidence type="ECO:0000259" key="1">
    <source>
        <dbReference type="Pfam" id="PF00149"/>
    </source>
</evidence>
<dbReference type="EMBL" id="JACIEI010000004">
    <property type="protein sequence ID" value="MBB3994212.1"/>
    <property type="molecule type" value="Genomic_DNA"/>
</dbReference>
<dbReference type="EC" id="3.1.3.16" evidence="2"/>
<evidence type="ECO:0000313" key="2">
    <source>
        <dbReference type="EMBL" id="MBB3994212.1"/>
    </source>
</evidence>
<dbReference type="InterPro" id="IPR004843">
    <property type="entry name" value="Calcineurin-like_PHP"/>
</dbReference>
<dbReference type="PRINTS" id="PR00114">
    <property type="entry name" value="STPHPHTASE"/>
</dbReference>
<feature type="domain" description="Calcineurin-like phosphoesterase" evidence="1">
    <location>
        <begin position="4"/>
        <end position="206"/>
    </location>
</feature>
<comment type="caution">
    <text evidence="2">The sequence shown here is derived from an EMBL/GenBank/DDBJ whole genome shotgun (WGS) entry which is preliminary data.</text>
</comment>
<proteinExistence type="predicted"/>
<keyword evidence="2" id="KW-0378">Hydrolase</keyword>
<reference evidence="2 3" key="1">
    <citation type="submission" date="2020-08" db="EMBL/GenBank/DDBJ databases">
        <title>Genomic Encyclopedia of Type Strains, Phase IV (KMG-IV): sequencing the most valuable type-strain genomes for metagenomic binning, comparative biology and taxonomic classification.</title>
        <authorList>
            <person name="Goeker M."/>
        </authorList>
    </citation>
    <scope>NUCLEOTIDE SEQUENCE [LARGE SCALE GENOMIC DNA]</scope>
    <source>
        <strain evidence="2 3">DSM 102234</strain>
    </source>
</reference>
<dbReference type="Pfam" id="PF00149">
    <property type="entry name" value="Metallophos"/>
    <property type="match status" value="1"/>
</dbReference>
<dbReference type="GO" id="GO:0008803">
    <property type="term" value="F:bis(5'-nucleosyl)-tetraphosphatase (symmetrical) activity"/>
    <property type="evidence" value="ECO:0007669"/>
    <property type="project" value="TreeGrafter"/>
</dbReference>
<dbReference type="AlphaFoldDB" id="A0A7W6E7Q9"/>
<dbReference type="PANTHER" id="PTHR42850">
    <property type="entry name" value="METALLOPHOSPHOESTERASE"/>
    <property type="match status" value="1"/>
</dbReference>
<accession>A0A7W6E7Q9</accession>
<organism evidence="2 3">
    <name type="scientific">Sulfitobacter undariae</name>
    <dbReference type="NCBI Taxonomy" id="1563671"/>
    <lineage>
        <taxon>Bacteria</taxon>
        <taxon>Pseudomonadati</taxon>
        <taxon>Pseudomonadota</taxon>
        <taxon>Alphaproteobacteria</taxon>
        <taxon>Rhodobacterales</taxon>
        <taxon>Roseobacteraceae</taxon>
        <taxon>Sulfitobacter</taxon>
    </lineage>
</organism>
<dbReference type="Gene3D" id="3.60.21.10">
    <property type="match status" value="1"/>
</dbReference>
<dbReference type="RefSeq" id="WP_184565007.1">
    <property type="nucleotide sequence ID" value="NZ_JACIEI010000004.1"/>
</dbReference>
<evidence type="ECO:0000313" key="3">
    <source>
        <dbReference type="Proteomes" id="UP000530268"/>
    </source>
</evidence>
<dbReference type="InterPro" id="IPR050126">
    <property type="entry name" value="Ap4A_hydrolase"/>
</dbReference>
<sequence length="244" mass="27141">MTNPIYAIGDIHGQHDELLRVLSLIKADGGPDAEIVFLGDYPDRGAATAAVIDTLIEGKAAGKSWHCIKGNHDRMFSWFLQDYPKHDAYLPIYMYWLHERVGGDTTLASYGVHVKETDRQLDAHALALAAVPQSHVDFLNNLVLCHETDDLFFAHAGIRPGVALSDQVEQDLLWIRKEFHQDTRDHGKLIVHGHTPVKEATHYGNRVNLDAGAGYGKPLAVAVFEGRECWALTDQGRTEITRQG</sequence>
<name>A0A7W6E7Q9_9RHOB</name>
<dbReference type="GO" id="GO:0005737">
    <property type="term" value="C:cytoplasm"/>
    <property type="evidence" value="ECO:0007669"/>
    <property type="project" value="TreeGrafter"/>
</dbReference>
<dbReference type="Proteomes" id="UP000530268">
    <property type="component" value="Unassembled WGS sequence"/>
</dbReference>
<dbReference type="SUPFAM" id="SSF56300">
    <property type="entry name" value="Metallo-dependent phosphatases"/>
    <property type="match status" value="1"/>
</dbReference>
<dbReference type="PANTHER" id="PTHR42850:SF4">
    <property type="entry name" value="ZINC-DEPENDENT ENDOPOLYPHOSPHATASE"/>
    <property type="match status" value="1"/>
</dbReference>
<keyword evidence="3" id="KW-1185">Reference proteome</keyword>
<dbReference type="CDD" id="cd00144">
    <property type="entry name" value="MPP_PPP_family"/>
    <property type="match status" value="1"/>
</dbReference>
<dbReference type="GO" id="GO:0110154">
    <property type="term" value="P:RNA decapping"/>
    <property type="evidence" value="ECO:0007669"/>
    <property type="project" value="TreeGrafter"/>
</dbReference>
<gene>
    <name evidence="2" type="ORF">GGR95_001853</name>
</gene>
<dbReference type="InterPro" id="IPR006186">
    <property type="entry name" value="Ser/Thr-sp_prot-phosphatase"/>
</dbReference>
<protein>
    <submittedName>
        <fullName evidence="2">Serine/threonine protein phosphatase 1</fullName>
        <ecNumber evidence="2">3.1.3.16</ecNumber>
    </submittedName>
</protein>
<dbReference type="GO" id="GO:0004722">
    <property type="term" value="F:protein serine/threonine phosphatase activity"/>
    <property type="evidence" value="ECO:0007669"/>
    <property type="project" value="UniProtKB-EC"/>
</dbReference>